<reference evidence="1" key="2">
    <citation type="submission" date="2015-05" db="EMBL/GenBank/DDBJ databases">
        <title>Draft genome sequence of Actinomyces odontolyticus (ATCC 17982).</title>
        <authorList>
            <person name="Sudarsanam P."/>
            <person name="Ley R."/>
            <person name="Guruge J."/>
            <person name="Turnbaugh P.J."/>
            <person name="Mahowald M."/>
            <person name="Liep D."/>
            <person name="Gordon J."/>
        </authorList>
    </citation>
    <scope>NUCLEOTIDE SEQUENCE</scope>
    <source>
        <strain evidence="1">ATCC 17982</strain>
    </source>
</reference>
<evidence type="ECO:0000313" key="2">
    <source>
        <dbReference type="Proteomes" id="UP000003553"/>
    </source>
</evidence>
<gene>
    <name evidence="1" type="ORF">ACTODO_00075</name>
</gene>
<accession>A7B8X6</accession>
<comment type="caution">
    <text evidence="1">The sequence shown here is derived from an EMBL/GenBank/DDBJ whole genome shotgun (WGS) entry which is preliminary data.</text>
</comment>
<reference evidence="1" key="1">
    <citation type="submission" date="2007-04" db="EMBL/GenBank/DDBJ databases">
        <authorList>
            <person name="Fulton L."/>
            <person name="Clifton S."/>
            <person name="Fulton B."/>
            <person name="Xu J."/>
            <person name="Minx P."/>
            <person name="Pepin K.H."/>
            <person name="Johnson M."/>
            <person name="Thiruvilangam P."/>
            <person name="Bhonagiri V."/>
            <person name="Nash W.E."/>
            <person name="Mardis E.R."/>
            <person name="Wilson R.K."/>
        </authorList>
    </citation>
    <scope>NUCLEOTIDE SEQUENCE [LARGE SCALE GENOMIC DNA]</scope>
    <source>
        <strain evidence="1">ATCC 17982</strain>
    </source>
</reference>
<dbReference type="EMBL" id="AAYI02000004">
    <property type="protein sequence ID" value="EDN79649.1"/>
    <property type="molecule type" value="Genomic_DNA"/>
</dbReference>
<dbReference type="HOGENOM" id="CLU_3264508_0_0_11"/>
<evidence type="ECO:0000313" key="1">
    <source>
        <dbReference type="EMBL" id="EDN79649.1"/>
    </source>
</evidence>
<sequence length="41" mass="4650">MGSSRALRMGSIVRAEVCFQRVARVRRERRSDAHNKAPASH</sequence>
<dbReference type="AlphaFoldDB" id="A7B8X6"/>
<organism evidence="1 2">
    <name type="scientific">Schaalia dentiphila ATCC 17982</name>
    <dbReference type="NCBI Taxonomy" id="411466"/>
    <lineage>
        <taxon>Bacteria</taxon>
        <taxon>Bacillati</taxon>
        <taxon>Actinomycetota</taxon>
        <taxon>Actinomycetes</taxon>
        <taxon>Actinomycetales</taxon>
        <taxon>Actinomycetaceae</taxon>
        <taxon>Schaalia</taxon>
        <taxon>Schaalia dentiphila</taxon>
    </lineage>
</organism>
<proteinExistence type="predicted"/>
<dbReference type="Proteomes" id="UP000003553">
    <property type="component" value="Unassembled WGS sequence"/>
</dbReference>
<name>A7B8X6_9ACTO</name>
<protein>
    <submittedName>
        <fullName evidence="1">Uncharacterized protein</fullName>
    </submittedName>
</protein>
<keyword evidence="2" id="KW-1185">Reference proteome</keyword>